<organism evidence="17 18">
    <name type="scientific">Brachybacterium hainanense</name>
    <dbReference type="NCBI Taxonomy" id="1541174"/>
    <lineage>
        <taxon>Bacteria</taxon>
        <taxon>Bacillati</taxon>
        <taxon>Actinomycetota</taxon>
        <taxon>Actinomycetes</taxon>
        <taxon>Micrococcales</taxon>
        <taxon>Dermabacteraceae</taxon>
        <taxon>Brachybacterium</taxon>
    </lineage>
</organism>
<dbReference type="PANTHER" id="PTHR32182">
    <property type="entry name" value="DNA REPLICATION AND REPAIR PROTEIN RECF"/>
    <property type="match status" value="1"/>
</dbReference>
<comment type="subcellular location">
    <subcellularLocation>
        <location evidence="1 13 14">Cytoplasm</location>
    </subcellularLocation>
</comment>
<evidence type="ECO:0000256" key="5">
    <source>
        <dbReference type="ARBA" id="ARBA00022705"/>
    </source>
</evidence>
<evidence type="ECO:0000256" key="9">
    <source>
        <dbReference type="ARBA" id="ARBA00023125"/>
    </source>
</evidence>
<proteinExistence type="inferred from homology"/>
<dbReference type="PROSITE" id="PS00618">
    <property type="entry name" value="RECF_2"/>
    <property type="match status" value="1"/>
</dbReference>
<keyword evidence="4 13" id="KW-0963">Cytoplasm</keyword>
<keyword evidence="5 13" id="KW-0235">DNA replication</keyword>
<dbReference type="InterPro" id="IPR003395">
    <property type="entry name" value="RecF/RecN/SMC_N"/>
</dbReference>
<name>A0ABV6RGB5_9MICO</name>
<dbReference type="InterPro" id="IPR018078">
    <property type="entry name" value="DNA-binding_RecF_CS"/>
</dbReference>
<dbReference type="Proteomes" id="UP001589793">
    <property type="component" value="Unassembled WGS sequence"/>
</dbReference>
<reference evidence="17 18" key="1">
    <citation type="submission" date="2024-09" db="EMBL/GenBank/DDBJ databases">
        <authorList>
            <person name="Sun Q."/>
            <person name="Mori K."/>
        </authorList>
    </citation>
    <scope>NUCLEOTIDE SEQUENCE [LARGE SCALE GENOMIC DNA]</scope>
    <source>
        <strain evidence="17 18">CICC 10874</strain>
    </source>
</reference>
<evidence type="ECO:0000256" key="10">
    <source>
        <dbReference type="ARBA" id="ARBA00023204"/>
    </source>
</evidence>
<evidence type="ECO:0000256" key="13">
    <source>
        <dbReference type="HAMAP-Rule" id="MF_00365"/>
    </source>
</evidence>
<keyword evidence="6 13" id="KW-0547">Nucleotide-binding</keyword>
<keyword evidence="8 13" id="KW-0067">ATP-binding</keyword>
<keyword evidence="18" id="KW-1185">Reference proteome</keyword>
<feature type="domain" description="RecF/RecN/SMC N-terminal" evidence="16">
    <location>
        <begin position="3"/>
        <end position="389"/>
    </location>
</feature>
<evidence type="ECO:0000256" key="4">
    <source>
        <dbReference type="ARBA" id="ARBA00022490"/>
    </source>
</evidence>
<dbReference type="NCBIfam" id="TIGR00611">
    <property type="entry name" value="recf"/>
    <property type="match status" value="1"/>
</dbReference>
<evidence type="ECO:0000313" key="17">
    <source>
        <dbReference type="EMBL" id="MFC0674963.1"/>
    </source>
</evidence>
<evidence type="ECO:0000256" key="3">
    <source>
        <dbReference type="ARBA" id="ARBA00020170"/>
    </source>
</evidence>
<keyword evidence="7 13" id="KW-0227">DNA damage</keyword>
<feature type="binding site" evidence="13">
    <location>
        <begin position="30"/>
        <end position="37"/>
    </location>
    <ligand>
        <name>ATP</name>
        <dbReference type="ChEBI" id="CHEBI:30616"/>
    </ligand>
</feature>
<evidence type="ECO:0000259" key="16">
    <source>
        <dbReference type="Pfam" id="PF02463"/>
    </source>
</evidence>
<dbReference type="InterPro" id="IPR042174">
    <property type="entry name" value="RecF_2"/>
</dbReference>
<comment type="caution">
    <text evidence="17">The sequence shown here is derived from an EMBL/GenBank/DDBJ whole genome shotgun (WGS) entry which is preliminary data.</text>
</comment>
<keyword evidence="10 13" id="KW-0234">DNA repair</keyword>
<dbReference type="InterPro" id="IPR027417">
    <property type="entry name" value="P-loop_NTPase"/>
</dbReference>
<evidence type="ECO:0000256" key="6">
    <source>
        <dbReference type="ARBA" id="ARBA00022741"/>
    </source>
</evidence>
<dbReference type="RefSeq" id="WP_376981543.1">
    <property type="nucleotide sequence ID" value="NZ_JBHLSV010000017.1"/>
</dbReference>
<evidence type="ECO:0000256" key="2">
    <source>
        <dbReference type="ARBA" id="ARBA00008016"/>
    </source>
</evidence>
<evidence type="ECO:0000256" key="14">
    <source>
        <dbReference type="RuleBase" id="RU000578"/>
    </source>
</evidence>
<dbReference type="InterPro" id="IPR001238">
    <property type="entry name" value="DNA-binding_RecF"/>
</dbReference>
<sequence length="430" mass="46658">MQLTALELTDFRSYPRLELAFEPGITVFVGPNGQGKTNIVESLWYLATLSSHRVPHDAALVHRGSQTAIVRASFLRAGRELQIDLQITPGRANRARRQGQNLPRLRDLLGEVRAVLFAPEDLGLVKADPDGRRRFLDELLFEIAPRFAGVKADYDRVLKQRSGLLKQMRQMRRGGAGRPVGGLDPADAAETTLEVFTAQLARLGAELTRARLHLVNRLRPHMGYSYLRVATEEGADTALDLPPQDRGQVTSPADIAYTSAALEAIGAGPGELPGLQEIHDGILRLAQDRRDEEVERGVSLVGPHRDDLEIRLHDFPAKGYASHGESWSLALALRLGSYDLLRLEEGDLGDGEPILILDDVFSELDVHRRERLGRIVTGAGQVLITTANDSDIPASLSGGIRLVDVSRGSAVPREGGSGGIGAGSIGSSGW</sequence>
<evidence type="ECO:0000256" key="15">
    <source>
        <dbReference type="SAM" id="MobiDB-lite"/>
    </source>
</evidence>
<evidence type="ECO:0000256" key="1">
    <source>
        <dbReference type="ARBA" id="ARBA00004496"/>
    </source>
</evidence>
<feature type="region of interest" description="Disordered" evidence="15">
    <location>
        <begin position="411"/>
        <end position="430"/>
    </location>
</feature>
<evidence type="ECO:0000256" key="12">
    <source>
        <dbReference type="ARBA" id="ARBA00025401"/>
    </source>
</evidence>
<keyword evidence="9 13" id="KW-0238">DNA-binding</keyword>
<gene>
    <name evidence="13 17" type="primary">recF</name>
    <name evidence="17" type="ORF">ACFFF6_13425</name>
</gene>
<comment type="similarity">
    <text evidence="2 13 14">Belongs to the RecF family.</text>
</comment>
<dbReference type="HAMAP" id="MF_00365">
    <property type="entry name" value="RecF"/>
    <property type="match status" value="1"/>
</dbReference>
<dbReference type="Gene3D" id="1.20.1050.90">
    <property type="entry name" value="RecF/RecN/SMC, N-terminal domain"/>
    <property type="match status" value="1"/>
</dbReference>
<dbReference type="PANTHER" id="PTHR32182:SF0">
    <property type="entry name" value="DNA REPLICATION AND REPAIR PROTEIN RECF"/>
    <property type="match status" value="1"/>
</dbReference>
<dbReference type="Pfam" id="PF02463">
    <property type="entry name" value="SMC_N"/>
    <property type="match status" value="1"/>
</dbReference>
<dbReference type="EMBL" id="JBHLSV010000017">
    <property type="protein sequence ID" value="MFC0674963.1"/>
    <property type="molecule type" value="Genomic_DNA"/>
</dbReference>
<feature type="compositionally biased region" description="Gly residues" evidence="15">
    <location>
        <begin position="415"/>
        <end position="430"/>
    </location>
</feature>
<evidence type="ECO:0000313" key="18">
    <source>
        <dbReference type="Proteomes" id="UP001589793"/>
    </source>
</evidence>
<dbReference type="Gene3D" id="3.40.50.300">
    <property type="entry name" value="P-loop containing nucleotide triphosphate hydrolases"/>
    <property type="match status" value="1"/>
</dbReference>
<accession>A0ABV6RGB5</accession>
<evidence type="ECO:0000256" key="8">
    <source>
        <dbReference type="ARBA" id="ARBA00022840"/>
    </source>
</evidence>
<dbReference type="SUPFAM" id="SSF52540">
    <property type="entry name" value="P-loop containing nucleoside triphosphate hydrolases"/>
    <property type="match status" value="1"/>
</dbReference>
<evidence type="ECO:0000256" key="11">
    <source>
        <dbReference type="ARBA" id="ARBA00023236"/>
    </source>
</evidence>
<keyword evidence="11 13" id="KW-0742">SOS response</keyword>
<comment type="function">
    <text evidence="12 13 14">The RecF protein is involved in DNA metabolism; it is required for DNA replication and normal SOS inducibility. RecF binds preferentially to single-stranded, linear DNA. It also seems to bind ATP.</text>
</comment>
<protein>
    <recommendedName>
        <fullName evidence="3 13">DNA replication and repair protein RecF</fullName>
    </recommendedName>
</protein>
<evidence type="ECO:0000256" key="7">
    <source>
        <dbReference type="ARBA" id="ARBA00022763"/>
    </source>
</evidence>